<feature type="non-terminal residue" evidence="1">
    <location>
        <position position="1"/>
    </location>
</feature>
<dbReference type="InterPro" id="IPR041588">
    <property type="entry name" value="Integrase_H2C2"/>
</dbReference>
<gene>
    <name evidence="1" type="ORF">PACLA_8A004066</name>
</gene>
<evidence type="ECO:0000313" key="2">
    <source>
        <dbReference type="Proteomes" id="UP001152795"/>
    </source>
</evidence>
<dbReference type="InterPro" id="IPR036397">
    <property type="entry name" value="RNaseH_sf"/>
</dbReference>
<comment type="caution">
    <text evidence="1">The sequence shown here is derived from an EMBL/GenBank/DDBJ whole genome shotgun (WGS) entry which is preliminary data.</text>
</comment>
<name>A0A6S7JRX5_PARCT</name>
<dbReference type="InterPro" id="IPR001584">
    <property type="entry name" value="Integrase_cat-core"/>
</dbReference>
<organism evidence="1 2">
    <name type="scientific">Paramuricea clavata</name>
    <name type="common">Red gorgonian</name>
    <name type="synonym">Violescent sea-whip</name>
    <dbReference type="NCBI Taxonomy" id="317549"/>
    <lineage>
        <taxon>Eukaryota</taxon>
        <taxon>Metazoa</taxon>
        <taxon>Cnidaria</taxon>
        <taxon>Anthozoa</taxon>
        <taxon>Octocorallia</taxon>
        <taxon>Malacalcyonacea</taxon>
        <taxon>Plexauridae</taxon>
        <taxon>Paramuricea</taxon>
    </lineage>
</organism>
<sequence length="289" mass="33684">SYANLKLNGTKNYQDLPNHPSFETWNKQFGLFWDKNGINKCKGRISNADIPGETKHPILLNAKNRLTELIVKESHNRVFHNGVEETLTELRSRFWIIRGRQFITKLMHRCVVCKKYEVNFAGPLYVKESKKSKTQTKTWIAFYTCALTRARHLELVSDMTGESLLLCFRRFCARRGLLKRMISDNAKTFVTASRRLKASFQFPEVRHHMEIKRIEWSFNTPKAPWQGGFFERLAMSVKRCLKKILGKACVTYEELLTILTEIECVLNSRPLTYVSTEDLDEPLTPSHHL</sequence>
<dbReference type="PROSITE" id="PS50994">
    <property type="entry name" value="INTEGRASE"/>
    <property type="match status" value="1"/>
</dbReference>
<dbReference type="EMBL" id="CACRXK020018762">
    <property type="protein sequence ID" value="CAB4032864.1"/>
    <property type="molecule type" value="Genomic_DNA"/>
</dbReference>
<reference evidence="1" key="1">
    <citation type="submission" date="2020-04" db="EMBL/GenBank/DDBJ databases">
        <authorList>
            <person name="Alioto T."/>
            <person name="Alioto T."/>
            <person name="Gomez Garrido J."/>
        </authorList>
    </citation>
    <scope>NUCLEOTIDE SEQUENCE</scope>
    <source>
        <strain evidence="1">A484AB</strain>
    </source>
</reference>
<accession>A0A6S7JRX5</accession>
<dbReference type="PANTHER" id="PTHR47331">
    <property type="entry name" value="PHD-TYPE DOMAIN-CONTAINING PROTEIN"/>
    <property type="match status" value="1"/>
</dbReference>
<dbReference type="GO" id="GO:0015074">
    <property type="term" value="P:DNA integration"/>
    <property type="evidence" value="ECO:0007669"/>
    <property type="project" value="InterPro"/>
</dbReference>
<dbReference type="InterPro" id="IPR012337">
    <property type="entry name" value="RNaseH-like_sf"/>
</dbReference>
<protein>
    <submittedName>
        <fullName evidence="1">Pro-Pol poly</fullName>
    </submittedName>
</protein>
<dbReference type="PANTHER" id="PTHR47331:SF1">
    <property type="entry name" value="GAG-LIKE PROTEIN"/>
    <property type="match status" value="1"/>
</dbReference>
<dbReference type="SUPFAM" id="SSF53098">
    <property type="entry name" value="Ribonuclease H-like"/>
    <property type="match status" value="1"/>
</dbReference>
<dbReference type="OrthoDB" id="6629279at2759"/>
<dbReference type="Proteomes" id="UP001152795">
    <property type="component" value="Unassembled WGS sequence"/>
</dbReference>
<dbReference type="AlphaFoldDB" id="A0A6S7JRX5"/>
<dbReference type="Gene3D" id="3.30.420.10">
    <property type="entry name" value="Ribonuclease H-like superfamily/Ribonuclease H"/>
    <property type="match status" value="1"/>
</dbReference>
<proteinExistence type="predicted"/>
<evidence type="ECO:0000313" key="1">
    <source>
        <dbReference type="EMBL" id="CAB4032864.1"/>
    </source>
</evidence>
<keyword evidence="2" id="KW-1185">Reference proteome</keyword>
<dbReference type="Pfam" id="PF17921">
    <property type="entry name" value="Integrase_H2C2"/>
    <property type="match status" value="1"/>
</dbReference>
<dbReference type="GO" id="GO:0003676">
    <property type="term" value="F:nucleic acid binding"/>
    <property type="evidence" value="ECO:0007669"/>
    <property type="project" value="InterPro"/>
</dbReference>
<dbReference type="Gene3D" id="1.10.340.70">
    <property type="match status" value="1"/>
</dbReference>